<keyword evidence="3" id="KW-1133">Transmembrane helix</keyword>
<keyword evidence="3" id="KW-0472">Membrane</keyword>
<keyword evidence="1 2" id="KW-0408">Iron</keyword>
<dbReference type="GO" id="GO:0004497">
    <property type="term" value="F:monooxygenase activity"/>
    <property type="evidence" value="ECO:0007669"/>
    <property type="project" value="UniProtKB-KW"/>
</dbReference>
<dbReference type="PRINTS" id="PR00463">
    <property type="entry name" value="EP450I"/>
</dbReference>
<dbReference type="Pfam" id="PF00067">
    <property type="entry name" value="p450"/>
    <property type="match status" value="1"/>
</dbReference>
<dbReference type="GO" id="GO:0005506">
    <property type="term" value="F:iron ion binding"/>
    <property type="evidence" value="ECO:0007669"/>
    <property type="project" value="InterPro"/>
</dbReference>
<sequence length="535" mass="59718">MEDVLFGGLEMGLSLLRSSAPYLIAMVVVLLGFAGYFYAPYWKVRKVPGPPPAPFVGHLPLLAKYGPDIFRLLAKEYGPIYRFHMGRQPLVIVADPELCREVGIKKFKDIRNRTSPSPTSGSPLHEKGLFLTRDSRWSSMRNAIIPFYQPSHLSSLVPTMQSLIESATRDLSNVEGDDINLSHLSLKMAIDVIGKTAFGFDFGLSGPAAAPNKPTEADAGDHDEASTFLMQHIYSTECLKMDLSGSISIILGLVAPVLQPIFRWFLGRIPGTTDHRMHQTNARLTKVIAQVVRKRSGELGRGCTDFLSAILSTRESPAARDLFTCDYVSALAFEHLLAGTATTSFTLSSVVYLVSKHPEVERKLLQEIDGFGPRGRAPTADDLHSKFPYLDQVVKEAMRFYTVSPLVARETSQQIEIAGYTLPKGTWVWLALGVLAKDSGNFPRPDQFRPERFDPAGNEEKLRHPYAHIPFGIGPRMCIGHKFALQEIKLSLLHLYRNYVFELSPEMEDPPEIEYGLVLNFKYGIRVRAIRREAL</sequence>
<name>A0A1D1XFE3_9ARAE</name>
<proteinExistence type="inferred from homology"/>
<keyword evidence="1 2" id="KW-0479">Metal-binding</keyword>
<reference evidence="4" key="1">
    <citation type="submission" date="2015-07" db="EMBL/GenBank/DDBJ databases">
        <title>Transcriptome Assembly of Anthurium amnicola.</title>
        <authorList>
            <person name="Suzuki J."/>
        </authorList>
    </citation>
    <scope>NUCLEOTIDE SEQUENCE</scope>
</reference>
<dbReference type="InterPro" id="IPR017972">
    <property type="entry name" value="Cyt_P450_CS"/>
</dbReference>
<dbReference type="Gene3D" id="1.10.630.10">
    <property type="entry name" value="Cytochrome P450"/>
    <property type="match status" value="1"/>
</dbReference>
<comment type="similarity">
    <text evidence="2">Belongs to the cytochrome P450 family.</text>
</comment>
<keyword evidence="2" id="KW-0560">Oxidoreductase</keyword>
<evidence type="ECO:0000313" key="4">
    <source>
        <dbReference type="EMBL" id="JAT41113.1"/>
    </source>
</evidence>
<feature type="binding site" description="axial binding residue" evidence="1">
    <location>
        <position position="478"/>
    </location>
    <ligand>
        <name>heme</name>
        <dbReference type="ChEBI" id="CHEBI:30413"/>
    </ligand>
    <ligandPart>
        <name>Fe</name>
        <dbReference type="ChEBI" id="CHEBI:18248"/>
    </ligandPart>
</feature>
<dbReference type="GO" id="GO:0020037">
    <property type="term" value="F:heme binding"/>
    <property type="evidence" value="ECO:0007669"/>
    <property type="project" value="InterPro"/>
</dbReference>
<dbReference type="AlphaFoldDB" id="A0A1D1XFE3"/>
<evidence type="ECO:0000256" key="1">
    <source>
        <dbReference type="PIRSR" id="PIRSR602401-1"/>
    </source>
</evidence>
<dbReference type="PANTHER" id="PTHR24301">
    <property type="entry name" value="THROMBOXANE-A SYNTHASE"/>
    <property type="match status" value="1"/>
</dbReference>
<dbReference type="PROSITE" id="PS00086">
    <property type="entry name" value="CYTOCHROME_P450"/>
    <property type="match status" value="1"/>
</dbReference>
<evidence type="ECO:0000256" key="3">
    <source>
        <dbReference type="SAM" id="Phobius"/>
    </source>
</evidence>
<keyword evidence="3" id="KW-0812">Transmembrane</keyword>
<gene>
    <name evidence="4" type="primary">TBXAS1_0</name>
    <name evidence="4" type="ORF">g.46956</name>
</gene>
<dbReference type="SUPFAM" id="SSF48264">
    <property type="entry name" value="Cytochrome P450"/>
    <property type="match status" value="1"/>
</dbReference>
<dbReference type="PRINTS" id="PR00385">
    <property type="entry name" value="P450"/>
</dbReference>
<evidence type="ECO:0000256" key="2">
    <source>
        <dbReference type="RuleBase" id="RU000461"/>
    </source>
</evidence>
<dbReference type="InterPro" id="IPR001128">
    <property type="entry name" value="Cyt_P450"/>
</dbReference>
<dbReference type="InterPro" id="IPR036396">
    <property type="entry name" value="Cyt_P450_sf"/>
</dbReference>
<feature type="transmembrane region" description="Helical" evidence="3">
    <location>
        <begin position="20"/>
        <end position="39"/>
    </location>
</feature>
<comment type="cofactor">
    <cofactor evidence="1">
        <name>heme</name>
        <dbReference type="ChEBI" id="CHEBI:30413"/>
    </cofactor>
</comment>
<keyword evidence="2" id="KW-0503">Monooxygenase</keyword>
<keyword evidence="1 2" id="KW-0349">Heme</keyword>
<organism evidence="4">
    <name type="scientific">Anthurium amnicola</name>
    <dbReference type="NCBI Taxonomy" id="1678845"/>
    <lineage>
        <taxon>Eukaryota</taxon>
        <taxon>Viridiplantae</taxon>
        <taxon>Streptophyta</taxon>
        <taxon>Embryophyta</taxon>
        <taxon>Tracheophyta</taxon>
        <taxon>Spermatophyta</taxon>
        <taxon>Magnoliopsida</taxon>
        <taxon>Liliopsida</taxon>
        <taxon>Araceae</taxon>
        <taxon>Pothoideae</taxon>
        <taxon>Potheae</taxon>
        <taxon>Anthurium</taxon>
    </lineage>
</organism>
<dbReference type="InterPro" id="IPR002401">
    <property type="entry name" value="Cyt_P450_E_grp-I"/>
</dbReference>
<dbReference type="PANTHER" id="PTHR24301:SF2">
    <property type="entry name" value="THROMBOXANE-A SYNTHASE"/>
    <property type="match status" value="1"/>
</dbReference>
<protein>
    <submittedName>
        <fullName evidence="4">Thromboxane-A synthase</fullName>
    </submittedName>
</protein>
<dbReference type="EMBL" id="GDJX01026823">
    <property type="protein sequence ID" value="JAT41113.1"/>
    <property type="molecule type" value="Transcribed_RNA"/>
</dbReference>
<dbReference type="GO" id="GO:0016705">
    <property type="term" value="F:oxidoreductase activity, acting on paired donors, with incorporation or reduction of molecular oxygen"/>
    <property type="evidence" value="ECO:0007669"/>
    <property type="project" value="InterPro"/>
</dbReference>
<feature type="transmembrane region" description="Helical" evidence="3">
    <location>
        <begin position="247"/>
        <end position="266"/>
    </location>
</feature>
<accession>A0A1D1XFE3</accession>